<keyword evidence="4" id="KW-1185">Reference proteome</keyword>
<dbReference type="AlphaFoldDB" id="A0A1Y2HNL3"/>
<evidence type="ECO:0000256" key="1">
    <source>
        <dbReference type="SAM" id="MobiDB-lite"/>
    </source>
</evidence>
<feature type="transmembrane region" description="Helical" evidence="2">
    <location>
        <begin position="118"/>
        <end position="138"/>
    </location>
</feature>
<name>A0A1Y2HNL3_9FUNG</name>
<accession>A0A1Y2HNL3</accession>
<feature type="compositionally biased region" description="Polar residues" evidence="1">
    <location>
        <begin position="1"/>
        <end position="15"/>
    </location>
</feature>
<keyword evidence="2" id="KW-0472">Membrane</keyword>
<evidence type="ECO:0000256" key="2">
    <source>
        <dbReference type="SAM" id="Phobius"/>
    </source>
</evidence>
<evidence type="ECO:0000313" key="4">
    <source>
        <dbReference type="Proteomes" id="UP000193411"/>
    </source>
</evidence>
<feature type="region of interest" description="Disordered" evidence="1">
    <location>
        <begin position="1"/>
        <end position="22"/>
    </location>
</feature>
<comment type="caution">
    <text evidence="3">The sequence shown here is derived from an EMBL/GenBank/DDBJ whole genome shotgun (WGS) entry which is preliminary data.</text>
</comment>
<keyword evidence="2" id="KW-1133">Transmembrane helix</keyword>
<protein>
    <submittedName>
        <fullName evidence="3">Uncharacterized protein</fullName>
    </submittedName>
</protein>
<proteinExistence type="predicted"/>
<evidence type="ECO:0000313" key="3">
    <source>
        <dbReference type="EMBL" id="ORZ35401.1"/>
    </source>
</evidence>
<keyword evidence="2" id="KW-0812">Transmembrane</keyword>
<gene>
    <name evidence="3" type="ORF">BCR44DRAFT_1119258</name>
</gene>
<dbReference type="EMBL" id="MCFL01000022">
    <property type="protein sequence ID" value="ORZ35401.1"/>
    <property type="molecule type" value="Genomic_DNA"/>
</dbReference>
<organism evidence="3 4">
    <name type="scientific">Catenaria anguillulae PL171</name>
    <dbReference type="NCBI Taxonomy" id="765915"/>
    <lineage>
        <taxon>Eukaryota</taxon>
        <taxon>Fungi</taxon>
        <taxon>Fungi incertae sedis</taxon>
        <taxon>Blastocladiomycota</taxon>
        <taxon>Blastocladiomycetes</taxon>
        <taxon>Blastocladiales</taxon>
        <taxon>Catenariaceae</taxon>
        <taxon>Catenaria</taxon>
    </lineage>
</organism>
<sequence length="155" mass="16939">MQNRLGTQGQPSPGSSDPMGRAMCIASPSPVSPCQLATHKFLGGSICGKGPIAIIAPNHQRLHPVLSSISTSLTLPLTHLETMSNFPSENLDGADLKRQMERNFYEDMTGVSRWIRRWVPVICMVTMTVCIVWLLALVSKAMSCYGGYCTLQVSR</sequence>
<dbReference type="Proteomes" id="UP000193411">
    <property type="component" value="Unassembled WGS sequence"/>
</dbReference>
<reference evidence="3 4" key="1">
    <citation type="submission" date="2016-07" db="EMBL/GenBank/DDBJ databases">
        <title>Pervasive Adenine N6-methylation of Active Genes in Fungi.</title>
        <authorList>
            <consortium name="DOE Joint Genome Institute"/>
            <person name="Mondo S.J."/>
            <person name="Dannebaum R.O."/>
            <person name="Kuo R.C."/>
            <person name="Labutti K."/>
            <person name="Haridas S."/>
            <person name="Kuo A."/>
            <person name="Salamov A."/>
            <person name="Ahrendt S.R."/>
            <person name="Lipzen A."/>
            <person name="Sullivan W."/>
            <person name="Andreopoulos W.B."/>
            <person name="Clum A."/>
            <person name="Lindquist E."/>
            <person name="Daum C."/>
            <person name="Ramamoorthy G.K."/>
            <person name="Gryganskyi A."/>
            <person name="Culley D."/>
            <person name="Magnuson J.K."/>
            <person name="James T.Y."/>
            <person name="O'Malley M.A."/>
            <person name="Stajich J.E."/>
            <person name="Spatafora J.W."/>
            <person name="Visel A."/>
            <person name="Grigoriev I.V."/>
        </authorList>
    </citation>
    <scope>NUCLEOTIDE SEQUENCE [LARGE SCALE GENOMIC DNA]</scope>
    <source>
        <strain evidence="3 4">PL171</strain>
    </source>
</reference>